<evidence type="ECO:0000256" key="1">
    <source>
        <dbReference type="SAM" id="MobiDB-lite"/>
    </source>
</evidence>
<dbReference type="RefSeq" id="WP_006379344.1">
    <property type="nucleotide sequence ID" value="NZ_AEJB01000364.1"/>
</dbReference>
<dbReference type="InterPro" id="IPR033457">
    <property type="entry name" value="DUF5133"/>
</dbReference>
<gene>
    <name evidence="2" type="ORF">STRTUCAR8_07191</name>
</gene>
<dbReference type="Pfam" id="PF17196">
    <property type="entry name" value="DUF5133"/>
    <property type="match status" value="1"/>
</dbReference>
<keyword evidence="3" id="KW-1185">Reference proteome</keyword>
<comment type="caution">
    <text evidence="2">The sequence shown here is derived from an EMBL/GenBank/DDBJ whole genome shotgun (WGS) entry which is preliminary data.</text>
</comment>
<dbReference type="GeneID" id="97402630"/>
<accession>L7F2U7</accession>
<dbReference type="Proteomes" id="UP000010931">
    <property type="component" value="Unassembled WGS sequence"/>
</dbReference>
<sequence length="81" mass="8905">MLMAHPTVLADLLQQYEVLRARHAQEGGAQLLQRLSDVSYTLCVATGTRDIDDALPAARRRLSGARSEEHAVGADRYEPTT</sequence>
<reference evidence="2 3" key="1">
    <citation type="journal article" date="2011" name="Plasmid">
        <title>Streptomyces turgidiscabies Car8 contains a modular pathogenicity island that shares virulence genes with other actinobacterial plant pathogens.</title>
        <authorList>
            <person name="Huguet-Tapia J.C."/>
            <person name="Badger J.H."/>
            <person name="Loria R."/>
            <person name="Pettis G.S."/>
        </authorList>
    </citation>
    <scope>NUCLEOTIDE SEQUENCE [LARGE SCALE GENOMIC DNA]</scope>
    <source>
        <strain evidence="2 3">Car8</strain>
    </source>
</reference>
<dbReference type="PATRIC" id="fig|698760.3.peg.5593"/>
<dbReference type="EMBL" id="AEJB01000364">
    <property type="protein sequence ID" value="ELP65597.1"/>
    <property type="molecule type" value="Genomic_DNA"/>
</dbReference>
<protein>
    <recommendedName>
        <fullName evidence="4">DUF5133 domain-containing protein</fullName>
    </recommendedName>
</protein>
<feature type="region of interest" description="Disordered" evidence="1">
    <location>
        <begin position="62"/>
        <end position="81"/>
    </location>
</feature>
<organism evidence="2 3">
    <name type="scientific">Streptomyces turgidiscabies (strain Car8)</name>
    <dbReference type="NCBI Taxonomy" id="698760"/>
    <lineage>
        <taxon>Bacteria</taxon>
        <taxon>Bacillati</taxon>
        <taxon>Actinomycetota</taxon>
        <taxon>Actinomycetes</taxon>
        <taxon>Kitasatosporales</taxon>
        <taxon>Streptomycetaceae</taxon>
        <taxon>Streptomyces</taxon>
    </lineage>
</organism>
<evidence type="ECO:0000313" key="3">
    <source>
        <dbReference type="Proteomes" id="UP000010931"/>
    </source>
</evidence>
<feature type="compositionally biased region" description="Basic and acidic residues" evidence="1">
    <location>
        <begin position="66"/>
        <end position="81"/>
    </location>
</feature>
<evidence type="ECO:0000313" key="2">
    <source>
        <dbReference type="EMBL" id="ELP65597.1"/>
    </source>
</evidence>
<evidence type="ECO:0008006" key="4">
    <source>
        <dbReference type="Google" id="ProtNLM"/>
    </source>
</evidence>
<name>L7F2U7_STRT8</name>
<dbReference type="STRING" id="85558.T45_01717"/>
<dbReference type="AlphaFoldDB" id="L7F2U7"/>
<proteinExistence type="predicted"/>